<evidence type="ECO:0000313" key="11">
    <source>
        <dbReference type="EMBL" id="KJB53061.1"/>
    </source>
</evidence>
<evidence type="ECO:0000256" key="4">
    <source>
        <dbReference type="ARBA" id="ARBA00022741"/>
    </source>
</evidence>
<keyword evidence="7 9" id="KW-0472">Membrane</keyword>
<comment type="subcellular location">
    <subcellularLocation>
        <location evidence="1">Membrane</location>
        <topology evidence="1">Multi-pass membrane protein</topology>
    </subcellularLocation>
</comment>
<evidence type="ECO:0000259" key="10">
    <source>
        <dbReference type="PROSITE" id="PS50893"/>
    </source>
</evidence>
<dbReference type="InterPro" id="IPR017871">
    <property type="entry name" value="ABC_transporter-like_CS"/>
</dbReference>
<protein>
    <recommendedName>
        <fullName evidence="10">ABC transporter domain-containing protein</fullName>
    </recommendedName>
</protein>
<keyword evidence="12" id="KW-1185">Reference proteome</keyword>
<dbReference type="Pfam" id="PF01061">
    <property type="entry name" value="ABC2_membrane"/>
    <property type="match status" value="1"/>
</dbReference>
<evidence type="ECO:0000256" key="2">
    <source>
        <dbReference type="ARBA" id="ARBA00022448"/>
    </source>
</evidence>
<dbReference type="AlphaFoldDB" id="A0A0D2TEX8"/>
<evidence type="ECO:0000256" key="8">
    <source>
        <dbReference type="SAM" id="MobiDB-lite"/>
    </source>
</evidence>
<feature type="transmembrane region" description="Helical" evidence="9">
    <location>
        <begin position="498"/>
        <end position="520"/>
    </location>
</feature>
<evidence type="ECO:0000256" key="1">
    <source>
        <dbReference type="ARBA" id="ARBA00004141"/>
    </source>
</evidence>
<feature type="transmembrane region" description="Helical" evidence="9">
    <location>
        <begin position="584"/>
        <end position="603"/>
    </location>
</feature>
<dbReference type="eggNOG" id="KOG0061">
    <property type="taxonomic scope" value="Eukaryota"/>
</dbReference>
<feature type="region of interest" description="Disordered" evidence="8">
    <location>
        <begin position="345"/>
        <end position="381"/>
    </location>
</feature>
<dbReference type="GO" id="GO:0016020">
    <property type="term" value="C:membrane"/>
    <property type="evidence" value="ECO:0007669"/>
    <property type="project" value="UniProtKB-SubCell"/>
</dbReference>
<dbReference type="SMART" id="SM00382">
    <property type="entry name" value="AAA"/>
    <property type="match status" value="1"/>
</dbReference>
<dbReference type="InterPro" id="IPR050352">
    <property type="entry name" value="ABCG_transporters"/>
</dbReference>
<keyword evidence="3 9" id="KW-0812">Transmembrane</keyword>
<evidence type="ECO:0000256" key="7">
    <source>
        <dbReference type="ARBA" id="ARBA00023136"/>
    </source>
</evidence>
<feature type="transmembrane region" description="Helical" evidence="9">
    <location>
        <begin position="688"/>
        <end position="710"/>
    </location>
</feature>
<keyword evidence="6 9" id="KW-1133">Transmembrane helix</keyword>
<dbReference type="GO" id="GO:0140359">
    <property type="term" value="F:ABC-type transporter activity"/>
    <property type="evidence" value="ECO:0007669"/>
    <property type="project" value="InterPro"/>
</dbReference>
<evidence type="ECO:0000313" key="12">
    <source>
        <dbReference type="Proteomes" id="UP000032304"/>
    </source>
</evidence>
<dbReference type="GO" id="GO:0016887">
    <property type="term" value="F:ATP hydrolysis activity"/>
    <property type="evidence" value="ECO:0007669"/>
    <property type="project" value="InterPro"/>
</dbReference>
<dbReference type="STRING" id="29730.A0A0D2TEX8"/>
<gene>
    <name evidence="11" type="ORF">B456_008G290900</name>
</gene>
<evidence type="ECO:0000256" key="6">
    <source>
        <dbReference type="ARBA" id="ARBA00022989"/>
    </source>
</evidence>
<dbReference type="Gene3D" id="3.40.50.300">
    <property type="entry name" value="P-loop containing nucleotide triphosphate hydrolases"/>
    <property type="match status" value="1"/>
</dbReference>
<keyword evidence="5" id="KW-0067">ATP-binding</keyword>
<feature type="transmembrane region" description="Helical" evidence="9">
    <location>
        <begin position="558"/>
        <end position="578"/>
    </location>
</feature>
<sequence length="719" mass="81538">MSKIKEESCLDFEKPGHGFEFSNLSYSVIKKQNKDGEWIKKEAYLLNDISGQAMRGEVMAIMGPSGAGKSTFLDALAGRIARGSLQGSIRIDGKPVTTSYMKMILSYVMQEDQLFPMLKVQETFMFAAEVRLPPSISRAEKKKRVNELLSQLGLETAAHTYIGDEGRRGVSGGERRRVSIGIDIIHKPPLLFLDEPTSGLDSMSAYSVVEKMKGIARGGSIVLMTIHQPSFRIPLLLDRITVLARGRLMYMGSPASLPAHLSGFRRPVPNGENNLEYLIDVIKEYDESTAGLDTLVVYQLDSIKPDQVARTSVPKTPKTPKTPKNMKTPGSKHAISLRSNTFSVTNQSQSDRFDYNEDEDEEEDFDYSLERKSSRWQPQTPMSTSHSGAYPCLASQFYKDFFVWVYRSVTGAPRRAPSWTPAITPSVTPATTLSPKHLHTARRPRHHDFQTINRLLNFYIFAICLVFFSSNDAVLTFIQERFIFIRETSHNAYRASSYVISSLIVYLPFFAIQSFTFSTITKYWLRLQSNVLNFWLILVCVLVMPRTLFRCWIRVMGVTLYASLITINAYVMLVSALASSYITGYAVVIATTALFFLTCGFFIKGDKIPIYWRWLHYISAIKYPFEALLVNEFKDKEICISGNPSDLSPGPLGELKPSDLHLKNKALVDCTMIREDVISSMGIKLENLWYDILILLAWGVLYRLFFYVVLRFYSKNERK</sequence>
<evidence type="ECO:0000256" key="5">
    <source>
        <dbReference type="ARBA" id="ARBA00022840"/>
    </source>
</evidence>
<dbReference type="PANTHER" id="PTHR48041">
    <property type="entry name" value="ABC TRANSPORTER G FAMILY MEMBER 28"/>
    <property type="match status" value="1"/>
</dbReference>
<feature type="region of interest" description="Disordered" evidence="8">
    <location>
        <begin position="307"/>
        <end position="333"/>
    </location>
</feature>
<reference evidence="11 12" key="1">
    <citation type="journal article" date="2012" name="Nature">
        <title>Repeated polyploidization of Gossypium genomes and the evolution of spinnable cotton fibres.</title>
        <authorList>
            <person name="Paterson A.H."/>
            <person name="Wendel J.F."/>
            <person name="Gundlach H."/>
            <person name="Guo H."/>
            <person name="Jenkins J."/>
            <person name="Jin D."/>
            <person name="Llewellyn D."/>
            <person name="Showmaker K.C."/>
            <person name="Shu S."/>
            <person name="Udall J."/>
            <person name="Yoo M.J."/>
            <person name="Byers R."/>
            <person name="Chen W."/>
            <person name="Doron-Faigenboim A."/>
            <person name="Duke M.V."/>
            <person name="Gong L."/>
            <person name="Grimwood J."/>
            <person name="Grover C."/>
            <person name="Grupp K."/>
            <person name="Hu G."/>
            <person name="Lee T.H."/>
            <person name="Li J."/>
            <person name="Lin L."/>
            <person name="Liu T."/>
            <person name="Marler B.S."/>
            <person name="Page J.T."/>
            <person name="Roberts A.W."/>
            <person name="Romanel E."/>
            <person name="Sanders W.S."/>
            <person name="Szadkowski E."/>
            <person name="Tan X."/>
            <person name="Tang H."/>
            <person name="Xu C."/>
            <person name="Wang J."/>
            <person name="Wang Z."/>
            <person name="Zhang D."/>
            <person name="Zhang L."/>
            <person name="Ashrafi H."/>
            <person name="Bedon F."/>
            <person name="Bowers J.E."/>
            <person name="Brubaker C.L."/>
            <person name="Chee P.W."/>
            <person name="Das S."/>
            <person name="Gingle A.R."/>
            <person name="Haigler C.H."/>
            <person name="Harker D."/>
            <person name="Hoffmann L.V."/>
            <person name="Hovav R."/>
            <person name="Jones D.C."/>
            <person name="Lemke C."/>
            <person name="Mansoor S."/>
            <person name="ur Rahman M."/>
            <person name="Rainville L.N."/>
            <person name="Rambani A."/>
            <person name="Reddy U.K."/>
            <person name="Rong J.K."/>
            <person name="Saranga Y."/>
            <person name="Scheffler B.E."/>
            <person name="Scheffler J.A."/>
            <person name="Stelly D.M."/>
            <person name="Triplett B.A."/>
            <person name="Van Deynze A."/>
            <person name="Vaslin M.F."/>
            <person name="Waghmare V.N."/>
            <person name="Walford S.A."/>
            <person name="Wright R.J."/>
            <person name="Zaki E.A."/>
            <person name="Zhang T."/>
            <person name="Dennis E.S."/>
            <person name="Mayer K.F."/>
            <person name="Peterson D.G."/>
            <person name="Rokhsar D.S."/>
            <person name="Wang X."/>
            <person name="Schmutz J."/>
        </authorList>
    </citation>
    <scope>NUCLEOTIDE SEQUENCE [LARGE SCALE GENOMIC DNA]</scope>
</reference>
<accession>A0A0D2TEX8</accession>
<dbReference type="CDD" id="cd03213">
    <property type="entry name" value="ABCG_EPDR"/>
    <property type="match status" value="1"/>
</dbReference>
<feature type="transmembrane region" description="Helical" evidence="9">
    <location>
        <begin position="532"/>
        <end position="549"/>
    </location>
</feature>
<dbReference type="PROSITE" id="PS00211">
    <property type="entry name" value="ABC_TRANSPORTER_1"/>
    <property type="match status" value="1"/>
</dbReference>
<keyword evidence="4" id="KW-0547">Nucleotide-binding</keyword>
<dbReference type="GO" id="GO:0005524">
    <property type="term" value="F:ATP binding"/>
    <property type="evidence" value="ECO:0007669"/>
    <property type="project" value="UniProtKB-KW"/>
</dbReference>
<dbReference type="SUPFAM" id="SSF52540">
    <property type="entry name" value="P-loop containing nucleoside triphosphate hydrolases"/>
    <property type="match status" value="1"/>
</dbReference>
<organism evidence="11 12">
    <name type="scientific">Gossypium raimondii</name>
    <name type="common">Peruvian cotton</name>
    <name type="synonym">Gossypium klotzschianum subsp. raimondii</name>
    <dbReference type="NCBI Taxonomy" id="29730"/>
    <lineage>
        <taxon>Eukaryota</taxon>
        <taxon>Viridiplantae</taxon>
        <taxon>Streptophyta</taxon>
        <taxon>Embryophyta</taxon>
        <taxon>Tracheophyta</taxon>
        <taxon>Spermatophyta</taxon>
        <taxon>Magnoliopsida</taxon>
        <taxon>eudicotyledons</taxon>
        <taxon>Gunneridae</taxon>
        <taxon>Pentapetalae</taxon>
        <taxon>rosids</taxon>
        <taxon>malvids</taxon>
        <taxon>Malvales</taxon>
        <taxon>Malvaceae</taxon>
        <taxon>Malvoideae</taxon>
        <taxon>Gossypium</taxon>
    </lineage>
</organism>
<keyword evidence="2" id="KW-0813">Transport</keyword>
<evidence type="ECO:0000256" key="9">
    <source>
        <dbReference type="SAM" id="Phobius"/>
    </source>
</evidence>
<dbReference type="EMBL" id="CM001747">
    <property type="protein sequence ID" value="KJB53061.1"/>
    <property type="molecule type" value="Genomic_DNA"/>
</dbReference>
<feature type="compositionally biased region" description="Acidic residues" evidence="8">
    <location>
        <begin position="356"/>
        <end position="367"/>
    </location>
</feature>
<dbReference type="Pfam" id="PF00005">
    <property type="entry name" value="ABC_tran"/>
    <property type="match status" value="1"/>
</dbReference>
<feature type="domain" description="ABC transporter" evidence="10">
    <location>
        <begin position="19"/>
        <end position="270"/>
    </location>
</feature>
<dbReference type="OMA" id="ITINAYV"/>
<dbReference type="PROSITE" id="PS50893">
    <property type="entry name" value="ABC_TRANSPORTER_2"/>
    <property type="match status" value="1"/>
</dbReference>
<proteinExistence type="predicted"/>
<dbReference type="InterPro" id="IPR013525">
    <property type="entry name" value="ABC2_TM"/>
</dbReference>
<dbReference type="Proteomes" id="UP000032304">
    <property type="component" value="Chromosome 8"/>
</dbReference>
<feature type="transmembrane region" description="Helical" evidence="9">
    <location>
        <begin position="458"/>
        <end position="478"/>
    </location>
</feature>
<dbReference type="InterPro" id="IPR003439">
    <property type="entry name" value="ABC_transporter-like_ATP-bd"/>
</dbReference>
<name>A0A0D2TEX8_GOSRA</name>
<dbReference type="InterPro" id="IPR027417">
    <property type="entry name" value="P-loop_NTPase"/>
</dbReference>
<dbReference type="PANTHER" id="PTHR48041:SF73">
    <property type="entry name" value="ABC TRANSPORTER G FAMILY MEMBER STR"/>
    <property type="match status" value="1"/>
</dbReference>
<evidence type="ECO:0000256" key="3">
    <source>
        <dbReference type="ARBA" id="ARBA00022692"/>
    </source>
</evidence>
<dbReference type="Gramene" id="KJB53061">
    <property type="protein sequence ID" value="KJB53061"/>
    <property type="gene ID" value="B456_008G290900"/>
</dbReference>
<dbReference type="InterPro" id="IPR003593">
    <property type="entry name" value="AAA+_ATPase"/>
</dbReference>